<evidence type="ECO:0000313" key="5">
    <source>
        <dbReference type="Proteomes" id="UP000003688"/>
    </source>
</evidence>
<reference evidence="4 5" key="1">
    <citation type="journal article" date="2011" name="J. Bacteriol.">
        <title>Genome sequence of 'Pedosphaera parvula' Ellin514, an aerobic Verrucomicrobial isolate from pasture soil.</title>
        <authorList>
            <person name="Kant R."/>
            <person name="van Passel M.W."/>
            <person name="Sangwan P."/>
            <person name="Palva A."/>
            <person name="Lucas S."/>
            <person name="Copeland A."/>
            <person name="Lapidus A."/>
            <person name="Glavina Del Rio T."/>
            <person name="Dalin E."/>
            <person name="Tice H."/>
            <person name="Bruce D."/>
            <person name="Goodwin L."/>
            <person name="Pitluck S."/>
            <person name="Chertkov O."/>
            <person name="Larimer F.W."/>
            <person name="Land M.L."/>
            <person name="Hauser L."/>
            <person name="Brettin T.S."/>
            <person name="Detter J.C."/>
            <person name="Han S."/>
            <person name="de Vos W.M."/>
            <person name="Janssen P.H."/>
            <person name="Smidt H."/>
        </authorList>
    </citation>
    <scope>NUCLEOTIDE SEQUENCE [LARGE SCALE GENOMIC DNA]</scope>
    <source>
        <strain evidence="4 5">Ellin514</strain>
    </source>
</reference>
<dbReference type="EMBL" id="ABOX02000064">
    <property type="protein sequence ID" value="EEF57543.1"/>
    <property type="molecule type" value="Genomic_DNA"/>
</dbReference>
<dbReference type="InterPro" id="IPR002925">
    <property type="entry name" value="Dienelactn_hydro"/>
</dbReference>
<evidence type="ECO:0000313" key="4">
    <source>
        <dbReference type="EMBL" id="EEF57543.1"/>
    </source>
</evidence>
<protein>
    <submittedName>
        <fullName evidence="4">Phospholipase/Carboxylesterase</fullName>
    </submittedName>
</protein>
<keyword evidence="1 2" id="KW-0732">Signal</keyword>
<sequence precursor="true">MKKTVYLLLAVATALTFTSCSTMKKQATAPAKPNIENLTAKKSSQTFKTDYLLYLPKDYKASSRKKWPAIVFLHGSGERGTNIWKATTHGPTKYIEKNPDFPFILITPLCPAGHKWSDDVVLGILDQVIDKYNVDTNRVYLTGLSMGGYGTWSLATTYPERFAAVAPICGGEGNIGVVLSMMDKEKKPALLNLPVWAFHGGKDNVVSLEESERMVKILKKAGCKDVELTIYPEATHNSWTATYDNPKLYEWFLEHKRSASN</sequence>
<dbReference type="RefSeq" id="WP_007418405.1">
    <property type="nucleotide sequence ID" value="NZ_ABOX02000064.1"/>
</dbReference>
<evidence type="ECO:0000259" key="3">
    <source>
        <dbReference type="Pfam" id="PF01738"/>
    </source>
</evidence>
<dbReference type="PROSITE" id="PS51257">
    <property type="entry name" value="PROKAR_LIPOPROTEIN"/>
    <property type="match status" value="1"/>
</dbReference>
<dbReference type="Proteomes" id="UP000003688">
    <property type="component" value="Unassembled WGS sequence"/>
</dbReference>
<feature type="chain" id="PRO_5002895096" evidence="2">
    <location>
        <begin position="25"/>
        <end position="261"/>
    </location>
</feature>
<feature type="domain" description="Dienelactone hydrolase" evidence="3">
    <location>
        <begin position="132"/>
        <end position="236"/>
    </location>
</feature>
<name>B9XRH2_PEDPL</name>
<dbReference type="InterPro" id="IPR029058">
    <property type="entry name" value="AB_hydrolase_fold"/>
</dbReference>
<dbReference type="STRING" id="320771.Cflav_PD0593"/>
<keyword evidence="5" id="KW-1185">Reference proteome</keyword>
<evidence type="ECO:0000256" key="2">
    <source>
        <dbReference type="SAM" id="SignalP"/>
    </source>
</evidence>
<accession>B9XRH2</accession>
<dbReference type="InterPro" id="IPR050955">
    <property type="entry name" value="Plant_Biomass_Hydrol_Est"/>
</dbReference>
<dbReference type="Gene3D" id="3.40.50.1820">
    <property type="entry name" value="alpha/beta hydrolase"/>
    <property type="match status" value="1"/>
</dbReference>
<dbReference type="Pfam" id="PF01738">
    <property type="entry name" value="DLH"/>
    <property type="match status" value="1"/>
</dbReference>
<comment type="caution">
    <text evidence="4">The sequence shown here is derived from an EMBL/GenBank/DDBJ whole genome shotgun (WGS) entry which is preliminary data.</text>
</comment>
<gene>
    <name evidence="4" type="ORF">Cflav_PD0593</name>
</gene>
<evidence type="ECO:0000256" key="1">
    <source>
        <dbReference type="ARBA" id="ARBA00022729"/>
    </source>
</evidence>
<proteinExistence type="predicted"/>
<organism evidence="4 5">
    <name type="scientific">Pedosphaera parvula (strain Ellin514)</name>
    <dbReference type="NCBI Taxonomy" id="320771"/>
    <lineage>
        <taxon>Bacteria</taxon>
        <taxon>Pseudomonadati</taxon>
        <taxon>Verrucomicrobiota</taxon>
        <taxon>Pedosphaerae</taxon>
        <taxon>Pedosphaerales</taxon>
        <taxon>Pedosphaeraceae</taxon>
        <taxon>Pedosphaera</taxon>
    </lineage>
</organism>
<feature type="signal peptide" evidence="2">
    <location>
        <begin position="1"/>
        <end position="24"/>
    </location>
</feature>
<dbReference type="SUPFAM" id="SSF53474">
    <property type="entry name" value="alpha/beta-Hydrolases"/>
    <property type="match status" value="1"/>
</dbReference>
<dbReference type="PANTHER" id="PTHR43037:SF1">
    <property type="entry name" value="BLL1128 PROTEIN"/>
    <property type="match status" value="1"/>
</dbReference>
<dbReference type="GO" id="GO:0016787">
    <property type="term" value="F:hydrolase activity"/>
    <property type="evidence" value="ECO:0007669"/>
    <property type="project" value="InterPro"/>
</dbReference>
<dbReference type="PANTHER" id="PTHR43037">
    <property type="entry name" value="UNNAMED PRODUCT-RELATED"/>
    <property type="match status" value="1"/>
</dbReference>
<dbReference type="AlphaFoldDB" id="B9XRH2"/>